<dbReference type="EMBL" id="RZGK01000013">
    <property type="protein sequence ID" value="KAF9694421.1"/>
    <property type="molecule type" value="Genomic_DNA"/>
</dbReference>
<dbReference type="Proteomes" id="UP000651452">
    <property type="component" value="Unassembled WGS sequence"/>
</dbReference>
<evidence type="ECO:0000313" key="2">
    <source>
        <dbReference type="Proteomes" id="UP000651452"/>
    </source>
</evidence>
<sequence>MYVIIRLIEALVKLSVLLDRPVDMTEEITVTVFLEAEPNTHIEMGHESCPLRIVRDNASLGGLKIRGLYHDQEANEHYSHDEKRHDLPKRGNIVPKLPGGPLILTPLAYPKSGVLYTGPRSTTPKKVYDFKDKKLGTTSVKKFTDYKNKPTTEYATEHIVELQTHGMFMVFATGKDKTLDPFFRNKYVKLTSGTTTLPIDPGDQPAH</sequence>
<reference evidence="1" key="2">
    <citation type="submission" date="2020-09" db="EMBL/GenBank/DDBJ databases">
        <title>Reference genome assembly for Australian Ascochyta lentis isolate Al4.</title>
        <authorList>
            <person name="Lee R.C."/>
            <person name="Farfan-Caceres L.M."/>
            <person name="Debler J.W."/>
            <person name="Williams A.H."/>
            <person name="Henares B.M."/>
        </authorList>
    </citation>
    <scope>NUCLEOTIDE SEQUENCE</scope>
    <source>
        <strain evidence="1">Al4</strain>
    </source>
</reference>
<keyword evidence="2" id="KW-1185">Reference proteome</keyword>
<proteinExistence type="predicted"/>
<evidence type="ECO:0000313" key="1">
    <source>
        <dbReference type="EMBL" id="KAF9694421.1"/>
    </source>
</evidence>
<gene>
    <name evidence="1" type="ORF">EKO04_007322</name>
</gene>
<accession>A0A8H7J2I4</accession>
<dbReference type="AlphaFoldDB" id="A0A8H7J2I4"/>
<comment type="caution">
    <text evidence="1">The sequence shown here is derived from an EMBL/GenBank/DDBJ whole genome shotgun (WGS) entry which is preliminary data.</text>
</comment>
<name>A0A8H7J2I4_9PLEO</name>
<reference evidence="1" key="1">
    <citation type="submission" date="2018-12" db="EMBL/GenBank/DDBJ databases">
        <authorList>
            <person name="Syme R.A."/>
            <person name="Farfan-Caceres L."/>
            <person name="Lichtenzveig J."/>
        </authorList>
    </citation>
    <scope>NUCLEOTIDE SEQUENCE</scope>
    <source>
        <strain evidence="1">Al4</strain>
    </source>
</reference>
<organism evidence="1 2">
    <name type="scientific">Ascochyta lentis</name>
    <dbReference type="NCBI Taxonomy" id="205686"/>
    <lineage>
        <taxon>Eukaryota</taxon>
        <taxon>Fungi</taxon>
        <taxon>Dikarya</taxon>
        <taxon>Ascomycota</taxon>
        <taxon>Pezizomycotina</taxon>
        <taxon>Dothideomycetes</taxon>
        <taxon>Pleosporomycetidae</taxon>
        <taxon>Pleosporales</taxon>
        <taxon>Pleosporineae</taxon>
        <taxon>Didymellaceae</taxon>
        <taxon>Ascochyta</taxon>
    </lineage>
</organism>
<dbReference type="OrthoDB" id="3791758at2759"/>
<protein>
    <submittedName>
        <fullName evidence="1">Uncharacterized protein</fullName>
    </submittedName>
</protein>